<keyword evidence="4" id="KW-0812">Transmembrane</keyword>
<protein>
    <submittedName>
        <fullName evidence="7">MmpS family transport accessory protein</fullName>
    </submittedName>
</protein>
<comment type="subcellular location">
    <subcellularLocation>
        <location evidence="1">Cell membrane</location>
    </subcellularLocation>
</comment>
<reference evidence="8" key="1">
    <citation type="journal article" date="2019" name="Int. J. Syst. Evol. Microbiol.">
        <title>The Global Catalogue of Microorganisms (GCM) 10K type strain sequencing project: providing services to taxonomists for standard genome sequencing and annotation.</title>
        <authorList>
            <consortium name="The Broad Institute Genomics Platform"/>
            <consortium name="The Broad Institute Genome Sequencing Center for Infectious Disease"/>
            <person name="Wu L."/>
            <person name="Ma J."/>
        </authorList>
    </citation>
    <scope>NUCLEOTIDE SEQUENCE [LARGE SCALE GENOMIC DNA]</scope>
    <source>
        <strain evidence="8">CGMCC 4.7645</strain>
    </source>
</reference>
<sequence>MRRPRSGPVVIIAGLAVIVAVGLVSALANPTPGARSRGTLAGGPTTTGVSPVPETLVTHTVRYELSGGTALNITYVTEGAAITQVSQAAAPWSATLERKAPAGSAQYYSISAQDTGAGTLKCRVLVDDVVQSERTVTSPHGVVRCSKTLT</sequence>
<evidence type="ECO:0000313" key="8">
    <source>
        <dbReference type="Proteomes" id="UP001597417"/>
    </source>
</evidence>
<gene>
    <name evidence="7" type="ORF">ACFSXZ_39735</name>
</gene>
<organism evidence="7 8">
    <name type="scientific">Amycolatopsis pigmentata</name>
    <dbReference type="NCBI Taxonomy" id="450801"/>
    <lineage>
        <taxon>Bacteria</taxon>
        <taxon>Bacillati</taxon>
        <taxon>Actinomycetota</taxon>
        <taxon>Actinomycetes</taxon>
        <taxon>Pseudonocardiales</taxon>
        <taxon>Pseudonocardiaceae</taxon>
        <taxon>Amycolatopsis</taxon>
    </lineage>
</organism>
<keyword evidence="6" id="KW-0472">Membrane</keyword>
<comment type="caution">
    <text evidence="7">The sequence shown here is derived from an EMBL/GenBank/DDBJ whole genome shotgun (WGS) entry which is preliminary data.</text>
</comment>
<evidence type="ECO:0000256" key="6">
    <source>
        <dbReference type="ARBA" id="ARBA00023136"/>
    </source>
</evidence>
<proteinExistence type="inferred from homology"/>
<accession>A0ABW5G647</accession>
<evidence type="ECO:0000256" key="3">
    <source>
        <dbReference type="ARBA" id="ARBA00022475"/>
    </source>
</evidence>
<dbReference type="EMBL" id="JBHUKR010000029">
    <property type="protein sequence ID" value="MFD2422473.1"/>
    <property type="molecule type" value="Genomic_DNA"/>
</dbReference>
<dbReference type="Gene3D" id="2.60.40.2880">
    <property type="entry name" value="MmpS1-5, C-terminal soluble domain"/>
    <property type="match status" value="1"/>
</dbReference>
<dbReference type="InterPro" id="IPR008693">
    <property type="entry name" value="MmpS"/>
</dbReference>
<dbReference type="Pfam" id="PF05423">
    <property type="entry name" value="Mycobact_memb"/>
    <property type="match status" value="1"/>
</dbReference>
<evidence type="ECO:0000313" key="7">
    <source>
        <dbReference type="EMBL" id="MFD2422473.1"/>
    </source>
</evidence>
<dbReference type="InterPro" id="IPR038468">
    <property type="entry name" value="MmpS_C"/>
</dbReference>
<keyword evidence="3" id="KW-1003">Cell membrane</keyword>
<evidence type="ECO:0000256" key="2">
    <source>
        <dbReference type="ARBA" id="ARBA00007531"/>
    </source>
</evidence>
<comment type="similarity">
    <text evidence="2">Belongs to the MmpS family.</text>
</comment>
<name>A0ABW5G647_9PSEU</name>
<evidence type="ECO:0000256" key="5">
    <source>
        <dbReference type="ARBA" id="ARBA00022989"/>
    </source>
</evidence>
<dbReference type="RefSeq" id="WP_378271563.1">
    <property type="nucleotide sequence ID" value="NZ_JBHUKR010000029.1"/>
</dbReference>
<keyword evidence="8" id="KW-1185">Reference proteome</keyword>
<dbReference type="Proteomes" id="UP001597417">
    <property type="component" value="Unassembled WGS sequence"/>
</dbReference>
<keyword evidence="5" id="KW-1133">Transmembrane helix</keyword>
<evidence type="ECO:0000256" key="4">
    <source>
        <dbReference type="ARBA" id="ARBA00022692"/>
    </source>
</evidence>
<evidence type="ECO:0000256" key="1">
    <source>
        <dbReference type="ARBA" id="ARBA00004236"/>
    </source>
</evidence>